<keyword evidence="1" id="KW-1133">Transmembrane helix</keyword>
<dbReference type="RefSeq" id="WP_217858310.1">
    <property type="nucleotide sequence ID" value="NZ_JAHSTV010000013.1"/>
</dbReference>
<evidence type="ECO:0000313" key="3">
    <source>
        <dbReference type="Proteomes" id="UP000886900"/>
    </source>
</evidence>
<proteinExistence type="predicted"/>
<gene>
    <name evidence="2" type="ORF">KVG95_25110</name>
</gene>
<protein>
    <submittedName>
        <fullName evidence="2">Lysis protein</fullName>
    </submittedName>
</protein>
<sequence length="174" mass="19152">MTLSPFRLALIVMLITALVPLYWFIRVVDQRDAALKDLSSVQSEVKGLREAARISGEMLAERDAIDLKNTTELTHVRTENQNLRRAVDDGTKRLRIRATCPASVPATTGAARVADAGTAELAADARPDYHTLLDQLALTRQMVFGLQQYALGVCQRSPAHQGNTFPNLNKRATP</sequence>
<dbReference type="InterPro" id="IPR004929">
    <property type="entry name" value="I-spanin"/>
</dbReference>
<dbReference type="Proteomes" id="UP000886900">
    <property type="component" value="Unassembled WGS sequence"/>
</dbReference>
<accession>A0ABS6Q1J7</accession>
<keyword evidence="3" id="KW-1185">Reference proteome</keyword>
<keyword evidence="1" id="KW-0472">Membrane</keyword>
<dbReference type="EMBL" id="JAHSTV010000013">
    <property type="protein sequence ID" value="MBV4466598.1"/>
    <property type="molecule type" value="Genomic_DNA"/>
</dbReference>
<organism evidence="2 3">
    <name type="scientific">Pseudomonas farris</name>
    <dbReference type="NCBI Taxonomy" id="2841207"/>
    <lineage>
        <taxon>Bacteria</taxon>
        <taxon>Pseudomonadati</taxon>
        <taxon>Pseudomonadota</taxon>
        <taxon>Gammaproteobacteria</taxon>
        <taxon>Pseudomonadales</taxon>
        <taxon>Pseudomonadaceae</taxon>
        <taxon>Pseudomonas</taxon>
    </lineage>
</organism>
<name>A0ABS6Q1J7_9PSED</name>
<reference evidence="2" key="1">
    <citation type="submission" date="2021-06" db="EMBL/GenBank/DDBJ databases">
        <title>Updating the genus Pseudomonas: Description of 43 new species and partition of the Pseudomonas putida group.</title>
        <authorList>
            <person name="Girard L."/>
            <person name="Lood C."/>
            <person name="Vandamme P."/>
            <person name="Rokni-Zadeh H."/>
            <person name="Van Noort V."/>
            <person name="Hofte M."/>
            <person name="Lavigne R."/>
            <person name="De Mot R."/>
        </authorList>
    </citation>
    <scope>NUCLEOTIDE SEQUENCE</scope>
    <source>
        <strain evidence="2">SWRI79</strain>
    </source>
</reference>
<evidence type="ECO:0000313" key="2">
    <source>
        <dbReference type="EMBL" id="MBV4466598.1"/>
    </source>
</evidence>
<comment type="caution">
    <text evidence="2">The sequence shown here is derived from an EMBL/GenBank/DDBJ whole genome shotgun (WGS) entry which is preliminary data.</text>
</comment>
<dbReference type="Pfam" id="PF03245">
    <property type="entry name" value="Phage_lysis"/>
    <property type="match status" value="1"/>
</dbReference>
<evidence type="ECO:0000256" key="1">
    <source>
        <dbReference type="SAM" id="Phobius"/>
    </source>
</evidence>
<feature type="transmembrane region" description="Helical" evidence="1">
    <location>
        <begin position="6"/>
        <end position="25"/>
    </location>
</feature>
<keyword evidence="1" id="KW-0812">Transmembrane</keyword>